<dbReference type="SUPFAM" id="SSF46924">
    <property type="entry name" value="RNA polymerase subunit RPB10"/>
    <property type="match status" value="1"/>
</dbReference>
<evidence type="ECO:0000313" key="2">
    <source>
        <dbReference type="Proteomes" id="UP001321479"/>
    </source>
</evidence>
<name>A0ABM7NSW9_9VIRU</name>
<keyword evidence="1" id="KW-0804">Transcription</keyword>
<dbReference type="Gene3D" id="1.10.10.60">
    <property type="entry name" value="Homeodomain-like"/>
    <property type="match status" value="1"/>
</dbReference>
<sequence length="73" mass="8645">MLFYVRCPSCGDIMSYNLDKYQQDLSDIVNNPKYTRLQKQKYQSELLVKYGITNMCCVIRKLGELPYHEIIMS</sequence>
<dbReference type="RefSeq" id="YP_010841824.1">
    <property type="nucleotide sequence ID" value="NC_079139.1"/>
</dbReference>
<proteinExistence type="predicted"/>
<evidence type="ECO:0000313" key="1">
    <source>
        <dbReference type="EMBL" id="BCS83216.1"/>
    </source>
</evidence>
<dbReference type="EMBL" id="AP024483">
    <property type="protein sequence ID" value="BCS83216.1"/>
    <property type="molecule type" value="Genomic_DNA"/>
</dbReference>
<keyword evidence="2" id="KW-1185">Reference proteome</keyword>
<dbReference type="InterPro" id="IPR023580">
    <property type="entry name" value="RNA_pol_su_RPB10"/>
</dbReference>
<organism evidence="1 2">
    <name type="scientific">Cotonvirus japonicus</name>
    <dbReference type="NCBI Taxonomy" id="2811091"/>
    <lineage>
        <taxon>Viruses</taxon>
        <taxon>Varidnaviria</taxon>
        <taxon>Bamfordvirae</taxon>
        <taxon>Nucleocytoviricota</taxon>
        <taxon>Megaviricetes</taxon>
        <taxon>Imitervirales</taxon>
        <taxon>Mimiviridae</taxon>
        <taxon>Megamimivirinae</taxon>
        <taxon>Cotonvirus</taxon>
        <taxon>Cotonvirus japonicum</taxon>
    </lineage>
</organism>
<reference evidence="1 2" key="1">
    <citation type="submission" date="2021-02" db="EMBL/GenBank/DDBJ databases">
        <title>Cotonvirus japonicus, which uses Golgi apparatus of host cells for its virion factory, phylogenetically links tailed tupanvirus and icosahedral mimivirus.</title>
        <authorList>
            <person name="Takahashi H."/>
            <person name="Fukaya S."/>
            <person name="Song C."/>
            <person name="Murata K."/>
            <person name="Takemura M."/>
        </authorList>
    </citation>
    <scope>NUCLEOTIDE SEQUENCE [LARGE SCALE GENOMIC DNA]</scope>
</reference>
<dbReference type="Proteomes" id="UP001321479">
    <property type="component" value="Segment"/>
</dbReference>
<protein>
    <submittedName>
        <fullName evidence="1">DNA-directed RNA polymerase subunit N</fullName>
    </submittedName>
</protein>
<keyword evidence="1" id="KW-0240">DNA-directed RNA polymerase</keyword>
<dbReference type="GeneID" id="80558421"/>
<accession>A0ABM7NSW9</accession>
<dbReference type="GO" id="GO:0000428">
    <property type="term" value="C:DNA-directed RNA polymerase complex"/>
    <property type="evidence" value="ECO:0007669"/>
    <property type="project" value="UniProtKB-KW"/>
</dbReference>